<evidence type="ECO:0000256" key="2">
    <source>
        <dbReference type="ARBA" id="ARBA00023015"/>
    </source>
</evidence>
<dbReference type="AlphaFoldDB" id="A0A848GUK7"/>
<evidence type="ECO:0000259" key="7">
    <source>
        <dbReference type="Pfam" id="PF04545"/>
    </source>
</evidence>
<dbReference type="PANTHER" id="PTHR43133:SF8">
    <property type="entry name" value="RNA POLYMERASE SIGMA FACTOR HI_1459-RELATED"/>
    <property type="match status" value="1"/>
</dbReference>
<dbReference type="CDD" id="cd06171">
    <property type="entry name" value="Sigma70_r4"/>
    <property type="match status" value="1"/>
</dbReference>
<evidence type="ECO:0000313" key="9">
    <source>
        <dbReference type="Proteomes" id="UP000583266"/>
    </source>
</evidence>
<keyword evidence="3" id="KW-0731">Sigma factor</keyword>
<dbReference type="PANTHER" id="PTHR43133">
    <property type="entry name" value="RNA POLYMERASE ECF-TYPE SIGMA FACTO"/>
    <property type="match status" value="1"/>
</dbReference>
<dbReference type="EMBL" id="JABBGC010000004">
    <property type="protein sequence ID" value="NML41161.1"/>
    <property type="molecule type" value="Genomic_DNA"/>
</dbReference>
<evidence type="ECO:0000256" key="3">
    <source>
        <dbReference type="ARBA" id="ARBA00023082"/>
    </source>
</evidence>
<gene>
    <name evidence="8" type="ORF">HHL17_28465</name>
</gene>
<feature type="domain" description="RNA polymerase sigma-70 region 2" evidence="6">
    <location>
        <begin position="26"/>
        <end position="92"/>
    </location>
</feature>
<dbReference type="InterPro" id="IPR014284">
    <property type="entry name" value="RNA_pol_sigma-70_dom"/>
</dbReference>
<organism evidence="8 9">
    <name type="scientific">Chitinophaga fulva</name>
    <dbReference type="NCBI Taxonomy" id="2728842"/>
    <lineage>
        <taxon>Bacteria</taxon>
        <taxon>Pseudomonadati</taxon>
        <taxon>Bacteroidota</taxon>
        <taxon>Chitinophagia</taxon>
        <taxon>Chitinophagales</taxon>
        <taxon>Chitinophagaceae</taxon>
        <taxon>Chitinophaga</taxon>
    </lineage>
</organism>
<dbReference type="Gene3D" id="1.10.1740.10">
    <property type="match status" value="1"/>
</dbReference>
<dbReference type="GO" id="GO:0006352">
    <property type="term" value="P:DNA-templated transcription initiation"/>
    <property type="evidence" value="ECO:0007669"/>
    <property type="project" value="InterPro"/>
</dbReference>
<dbReference type="Gene3D" id="1.10.10.10">
    <property type="entry name" value="Winged helix-like DNA-binding domain superfamily/Winged helix DNA-binding domain"/>
    <property type="match status" value="1"/>
</dbReference>
<dbReference type="NCBIfam" id="TIGR02937">
    <property type="entry name" value="sigma70-ECF"/>
    <property type="match status" value="1"/>
</dbReference>
<evidence type="ECO:0000256" key="5">
    <source>
        <dbReference type="ARBA" id="ARBA00023163"/>
    </source>
</evidence>
<comment type="caution">
    <text evidence="8">The sequence shown here is derived from an EMBL/GenBank/DDBJ whole genome shotgun (WGS) entry which is preliminary data.</text>
</comment>
<evidence type="ECO:0000313" key="8">
    <source>
        <dbReference type="EMBL" id="NML41161.1"/>
    </source>
</evidence>
<dbReference type="GO" id="GO:0016987">
    <property type="term" value="F:sigma factor activity"/>
    <property type="evidence" value="ECO:0007669"/>
    <property type="project" value="UniProtKB-KW"/>
</dbReference>
<protein>
    <submittedName>
        <fullName evidence="8">Sigma-70 family RNA polymerase sigma factor</fullName>
    </submittedName>
</protein>
<dbReference type="InterPro" id="IPR013324">
    <property type="entry name" value="RNA_pol_sigma_r3/r4-like"/>
</dbReference>
<dbReference type="InterPro" id="IPR039425">
    <property type="entry name" value="RNA_pol_sigma-70-like"/>
</dbReference>
<keyword evidence="9" id="KW-1185">Reference proteome</keyword>
<evidence type="ECO:0000256" key="4">
    <source>
        <dbReference type="ARBA" id="ARBA00023125"/>
    </source>
</evidence>
<dbReference type="SUPFAM" id="SSF88946">
    <property type="entry name" value="Sigma2 domain of RNA polymerase sigma factors"/>
    <property type="match status" value="1"/>
</dbReference>
<dbReference type="Proteomes" id="UP000583266">
    <property type="component" value="Unassembled WGS sequence"/>
</dbReference>
<dbReference type="Pfam" id="PF04545">
    <property type="entry name" value="Sigma70_r4"/>
    <property type="match status" value="1"/>
</dbReference>
<keyword evidence="5" id="KW-0804">Transcription</keyword>
<evidence type="ECO:0000256" key="1">
    <source>
        <dbReference type="ARBA" id="ARBA00010641"/>
    </source>
</evidence>
<keyword evidence="4" id="KW-0238">DNA-binding</keyword>
<dbReference type="RefSeq" id="WP_169228261.1">
    <property type="nucleotide sequence ID" value="NZ_JABBGC010000004.1"/>
</dbReference>
<dbReference type="SUPFAM" id="SSF88659">
    <property type="entry name" value="Sigma3 and sigma4 domains of RNA polymerase sigma factors"/>
    <property type="match status" value="1"/>
</dbReference>
<accession>A0A848GUK7</accession>
<dbReference type="GO" id="GO:0003677">
    <property type="term" value="F:DNA binding"/>
    <property type="evidence" value="ECO:0007669"/>
    <property type="project" value="UniProtKB-KW"/>
</dbReference>
<dbReference type="InterPro" id="IPR013325">
    <property type="entry name" value="RNA_pol_sigma_r2"/>
</dbReference>
<proteinExistence type="inferred from homology"/>
<dbReference type="InterPro" id="IPR007630">
    <property type="entry name" value="RNA_pol_sigma70_r4"/>
</dbReference>
<reference evidence="8 9" key="1">
    <citation type="submission" date="2020-04" db="EMBL/GenBank/DDBJ databases">
        <title>Chitinophaga sp. G-6-1-13 sp. nov., isolated from soil.</title>
        <authorList>
            <person name="Dahal R.H."/>
            <person name="Chaudhary D.K."/>
        </authorList>
    </citation>
    <scope>NUCLEOTIDE SEQUENCE [LARGE SCALE GENOMIC DNA]</scope>
    <source>
        <strain evidence="8 9">G-6-1-13</strain>
    </source>
</reference>
<name>A0A848GUK7_9BACT</name>
<feature type="domain" description="RNA polymerase sigma-70 region 4" evidence="7">
    <location>
        <begin position="127"/>
        <end position="175"/>
    </location>
</feature>
<dbReference type="InterPro" id="IPR007627">
    <property type="entry name" value="RNA_pol_sigma70_r2"/>
</dbReference>
<comment type="similarity">
    <text evidence="1">Belongs to the sigma-70 factor family. ECF subfamily.</text>
</comment>
<keyword evidence="2" id="KW-0805">Transcription regulation</keyword>
<evidence type="ECO:0000259" key="6">
    <source>
        <dbReference type="Pfam" id="PF04542"/>
    </source>
</evidence>
<sequence length="181" mass="21319">MTNTSEQHPFAFLESKERYEVFKSHYAQYSGAIFKAILVIVKDTHLAEETLQDVFVKVWKSMEQYDARKGSLYTWLHRIAHNTALDAVRRKNNKNNKKNELLSIENALIIPVVMPEFKDEMGLRKAVSSLKEKQRIPIELFFFQEYTLEAIAKELNIPLGTIKSRYYSALRKLYKMIKKQR</sequence>
<dbReference type="InterPro" id="IPR036388">
    <property type="entry name" value="WH-like_DNA-bd_sf"/>
</dbReference>
<dbReference type="Pfam" id="PF04542">
    <property type="entry name" value="Sigma70_r2"/>
    <property type="match status" value="1"/>
</dbReference>